<dbReference type="AlphaFoldDB" id="A0A1T5AAZ7"/>
<dbReference type="EMBL" id="FUYR01000001">
    <property type="protein sequence ID" value="SKB32134.1"/>
    <property type="molecule type" value="Genomic_DNA"/>
</dbReference>
<accession>A0A1T5AAZ7</accession>
<protein>
    <recommendedName>
        <fullName evidence="2">DUF3347 domain-containing protein</fullName>
    </recommendedName>
</protein>
<evidence type="ECO:0000259" key="2">
    <source>
        <dbReference type="Pfam" id="PF11827"/>
    </source>
</evidence>
<keyword evidence="1" id="KW-0732">Signal</keyword>
<evidence type="ECO:0000313" key="3">
    <source>
        <dbReference type="EMBL" id="SKB32134.1"/>
    </source>
</evidence>
<name>A0A1T5AAZ7_9SPHI</name>
<feature type="signal peptide" evidence="1">
    <location>
        <begin position="1"/>
        <end position="21"/>
    </location>
</feature>
<dbReference type="OrthoDB" id="5513217at2"/>
<dbReference type="STRING" id="572036.SAMN05661099_0535"/>
<gene>
    <name evidence="3" type="ORF">SAMN05661099_0535</name>
</gene>
<feature type="chain" id="PRO_5012368865" description="DUF3347 domain-containing protein" evidence="1">
    <location>
        <begin position="22"/>
        <end position="155"/>
    </location>
</feature>
<reference evidence="4" key="1">
    <citation type="submission" date="2017-02" db="EMBL/GenBank/DDBJ databases">
        <authorList>
            <person name="Varghese N."/>
            <person name="Submissions S."/>
        </authorList>
    </citation>
    <scope>NUCLEOTIDE SEQUENCE [LARGE SCALE GENOMIC DNA]</scope>
    <source>
        <strain evidence="4">DSM 22385</strain>
    </source>
</reference>
<dbReference type="Pfam" id="PF11827">
    <property type="entry name" value="DUF3347"/>
    <property type="match status" value="1"/>
</dbReference>
<dbReference type="Proteomes" id="UP000189981">
    <property type="component" value="Unassembled WGS sequence"/>
</dbReference>
<sequence length="155" mass="16685">MKKIFLMVAMVAATFSQASFAQEKTAALSTILSEYYAIKDALVSGNAGLASAKANDFIKAAAEASNLTEASRAALVKDASSIAKTKELKKHREYFSAFSENMFELAKATRLSSDPVYKAFCPMVKASWLSNAPAIKNPYYGSSMLSCGKVVETLK</sequence>
<evidence type="ECO:0000256" key="1">
    <source>
        <dbReference type="SAM" id="SignalP"/>
    </source>
</evidence>
<evidence type="ECO:0000313" key="4">
    <source>
        <dbReference type="Proteomes" id="UP000189981"/>
    </source>
</evidence>
<proteinExistence type="predicted"/>
<dbReference type="InterPro" id="IPR021782">
    <property type="entry name" value="DUF3347"/>
</dbReference>
<organism evidence="3 4">
    <name type="scientific">Daejeonella lutea</name>
    <dbReference type="NCBI Taxonomy" id="572036"/>
    <lineage>
        <taxon>Bacteria</taxon>
        <taxon>Pseudomonadati</taxon>
        <taxon>Bacteroidota</taxon>
        <taxon>Sphingobacteriia</taxon>
        <taxon>Sphingobacteriales</taxon>
        <taxon>Sphingobacteriaceae</taxon>
        <taxon>Daejeonella</taxon>
    </lineage>
</organism>
<dbReference type="RefSeq" id="WP_079701105.1">
    <property type="nucleotide sequence ID" value="NZ_FUYR01000001.1"/>
</dbReference>
<feature type="domain" description="DUF3347" evidence="2">
    <location>
        <begin position="31"/>
        <end position="113"/>
    </location>
</feature>
<keyword evidence="4" id="KW-1185">Reference proteome</keyword>